<feature type="compositionally biased region" description="Basic and acidic residues" evidence="2">
    <location>
        <begin position="438"/>
        <end position="447"/>
    </location>
</feature>
<dbReference type="GO" id="GO:0016740">
    <property type="term" value="F:transferase activity"/>
    <property type="evidence" value="ECO:0007669"/>
    <property type="project" value="UniProtKB-KW"/>
</dbReference>
<name>A0A6A6UYV2_9PLEO</name>
<reference evidence="3" key="1">
    <citation type="journal article" date="2020" name="Stud. Mycol.">
        <title>101 Dothideomycetes genomes: a test case for predicting lifestyles and emergence of pathogens.</title>
        <authorList>
            <person name="Haridas S."/>
            <person name="Albert R."/>
            <person name="Binder M."/>
            <person name="Bloem J."/>
            <person name="Labutti K."/>
            <person name="Salamov A."/>
            <person name="Andreopoulos B."/>
            <person name="Baker S."/>
            <person name="Barry K."/>
            <person name="Bills G."/>
            <person name="Bluhm B."/>
            <person name="Cannon C."/>
            <person name="Castanera R."/>
            <person name="Culley D."/>
            <person name="Daum C."/>
            <person name="Ezra D."/>
            <person name="Gonzalez J."/>
            <person name="Henrissat B."/>
            <person name="Kuo A."/>
            <person name="Liang C."/>
            <person name="Lipzen A."/>
            <person name="Lutzoni F."/>
            <person name="Magnuson J."/>
            <person name="Mondo S."/>
            <person name="Nolan M."/>
            <person name="Ohm R."/>
            <person name="Pangilinan J."/>
            <person name="Park H.-J."/>
            <person name="Ramirez L."/>
            <person name="Alfaro M."/>
            <person name="Sun H."/>
            <person name="Tritt A."/>
            <person name="Yoshinaga Y."/>
            <person name="Zwiers L.-H."/>
            <person name="Turgeon B."/>
            <person name="Goodwin S."/>
            <person name="Spatafora J."/>
            <person name="Crous P."/>
            <person name="Grigoriev I."/>
        </authorList>
    </citation>
    <scope>NUCLEOTIDE SEQUENCE</scope>
    <source>
        <strain evidence="3">CBS 119925</strain>
    </source>
</reference>
<keyword evidence="1" id="KW-0808">Transferase</keyword>
<accession>A0A6A6UYV2</accession>
<dbReference type="OrthoDB" id="1862401at2759"/>
<dbReference type="PANTHER" id="PTHR31896">
    <property type="entry name" value="FAMILY REGULATORY PROTEIN, PUTATIVE (AFU_ORTHOLOGUE AFUA_3G14730)-RELATED"/>
    <property type="match status" value="1"/>
</dbReference>
<proteinExistence type="predicted"/>
<feature type="region of interest" description="Disordered" evidence="2">
    <location>
        <begin position="435"/>
        <end position="464"/>
    </location>
</feature>
<organism evidence="3 4">
    <name type="scientific">Sporormia fimetaria CBS 119925</name>
    <dbReference type="NCBI Taxonomy" id="1340428"/>
    <lineage>
        <taxon>Eukaryota</taxon>
        <taxon>Fungi</taxon>
        <taxon>Dikarya</taxon>
        <taxon>Ascomycota</taxon>
        <taxon>Pezizomycotina</taxon>
        <taxon>Dothideomycetes</taxon>
        <taxon>Pleosporomycetidae</taxon>
        <taxon>Pleosporales</taxon>
        <taxon>Sporormiaceae</taxon>
        <taxon>Sporormia</taxon>
    </lineage>
</organism>
<dbReference type="InterPro" id="IPR051283">
    <property type="entry name" value="Sec_Metabolite_Acyltrans"/>
</dbReference>
<evidence type="ECO:0000313" key="3">
    <source>
        <dbReference type="EMBL" id="KAF2742570.1"/>
    </source>
</evidence>
<dbReference type="EMBL" id="MU006607">
    <property type="protein sequence ID" value="KAF2742570.1"/>
    <property type="molecule type" value="Genomic_DNA"/>
</dbReference>
<dbReference type="InterPro" id="IPR023213">
    <property type="entry name" value="CAT-like_dom_sf"/>
</dbReference>
<protein>
    <submittedName>
        <fullName evidence="3">Trichothecene 3-O-acetyltransferas-like protein</fullName>
    </submittedName>
</protein>
<evidence type="ECO:0000313" key="4">
    <source>
        <dbReference type="Proteomes" id="UP000799440"/>
    </source>
</evidence>
<evidence type="ECO:0000256" key="1">
    <source>
        <dbReference type="ARBA" id="ARBA00022679"/>
    </source>
</evidence>
<sequence length="498" mass="55250">MIARNDEETFQLTYLDQNAARCYIQTLQVFPFDAEASMDVAVNALREALWATLQEMPFFAGTVGRADQKTGILPLRYPTQLSEEDKTRLFKHKVLTPDEFPATYAHLKERGMPPSALAAHMFCPEVLRDMPGVPPNAEGTINCLHPFPVLAVQAFFIQGGLVLSIYVSHNVVDCSGLAQLWKCYADSVSRLGLPPQPSKRSPPSAESLLATQIHEVPNQSDLRGMLNARIPDIENPVADLFVREPFEYSKTLDDDTPCSAKIFIICYDRIRALRDQLRNTLAPGAHLSICNVIGALVWISVCRARAARLERGGHTTTRLGVAVDCRKNLDPPLDENFMGAMAIFAKAELPLSSLISGRSVSHETILAAALEVRKTVDGIDKAWVERHLAFFKSKIPILDAEPALKFRFGPDAYLTSWLHFGADIKWNIPGTTSPSPDFIRRTTDNKSDGGTIILPRRKGGPDGKEAPFEVLVRLADEDMQRLEADKGGLRSWSEYVIQ</sequence>
<evidence type="ECO:0000256" key="2">
    <source>
        <dbReference type="SAM" id="MobiDB-lite"/>
    </source>
</evidence>
<dbReference type="AlphaFoldDB" id="A0A6A6UYV2"/>
<dbReference type="Pfam" id="PF02458">
    <property type="entry name" value="Transferase"/>
    <property type="match status" value="1"/>
</dbReference>
<gene>
    <name evidence="3" type="ORF">M011DRAFT_412385</name>
</gene>
<dbReference type="Gene3D" id="3.30.559.10">
    <property type="entry name" value="Chloramphenicol acetyltransferase-like domain"/>
    <property type="match status" value="2"/>
</dbReference>
<dbReference type="Proteomes" id="UP000799440">
    <property type="component" value="Unassembled WGS sequence"/>
</dbReference>
<dbReference type="PANTHER" id="PTHR31896:SF64">
    <property type="entry name" value="TRICHOTHECENE 3-O-ACETYLTRANSFERASE"/>
    <property type="match status" value="1"/>
</dbReference>
<keyword evidence="4" id="KW-1185">Reference proteome</keyword>